<dbReference type="Gene3D" id="3.40.50.720">
    <property type="entry name" value="NAD(P)-binding Rossmann-like Domain"/>
    <property type="match status" value="1"/>
</dbReference>
<dbReference type="GO" id="GO:0048038">
    <property type="term" value="F:quinone binding"/>
    <property type="evidence" value="ECO:0007669"/>
    <property type="project" value="TreeGrafter"/>
</dbReference>
<evidence type="ECO:0000256" key="2">
    <source>
        <dbReference type="ARBA" id="ARBA00023002"/>
    </source>
</evidence>
<accession>A0A942SYM4</accession>
<proteinExistence type="inferred from homology"/>
<dbReference type="InterPro" id="IPR020904">
    <property type="entry name" value="Sc_DH/Rdtase_CS"/>
</dbReference>
<dbReference type="InterPro" id="IPR002347">
    <property type="entry name" value="SDR_fam"/>
</dbReference>
<dbReference type="Pfam" id="PF13561">
    <property type="entry name" value="adh_short_C2"/>
    <property type="match status" value="1"/>
</dbReference>
<dbReference type="PRINTS" id="PR00081">
    <property type="entry name" value="GDHRDH"/>
</dbReference>
<comment type="caution">
    <text evidence="4">The sequence shown here is derived from an EMBL/GenBank/DDBJ whole genome shotgun (WGS) entry which is preliminary data.</text>
</comment>
<comment type="similarity">
    <text evidence="1">Belongs to the short-chain dehydrogenases/reductases (SDR) family.</text>
</comment>
<evidence type="ECO:0000313" key="4">
    <source>
        <dbReference type="EMBL" id="MBS4182026.1"/>
    </source>
</evidence>
<dbReference type="PROSITE" id="PS00061">
    <property type="entry name" value="ADH_SHORT"/>
    <property type="match status" value="1"/>
</dbReference>
<dbReference type="AlphaFoldDB" id="A0A942SYM4"/>
<dbReference type="PANTHER" id="PTHR42760:SF133">
    <property type="entry name" value="3-OXOACYL-[ACYL-CARRIER-PROTEIN] REDUCTASE"/>
    <property type="match status" value="1"/>
</dbReference>
<dbReference type="FunFam" id="3.40.50.720:FF:000084">
    <property type="entry name" value="Short-chain dehydrogenase reductase"/>
    <property type="match status" value="1"/>
</dbReference>
<feature type="region of interest" description="Disordered" evidence="3">
    <location>
        <begin position="1"/>
        <end position="24"/>
    </location>
</feature>
<name>A0A942SYM4_9BACI</name>
<protein>
    <submittedName>
        <fullName evidence="4">SDR family oxidoreductase</fullName>
    </submittedName>
</protein>
<sequence>MTDDDHRDERRRREHASSGGIGMTGRLEGRTALVTGAAAGIGRAIADRFVAEGARVVYADRDTAAADEAAAAANTAAAASTAAASAAATNGAATGAQLALAVTMDVASEDSVVAGFAAAADAGFAPDVVVANAGIQLFGHDAAVADVSLETWERTLAVNLTGTFLTVKHAVRSLLARGGGGSVICTGSPTGLNGEGATFAAYSSTKGGVHALVRSTAMAYAGHGIRVNTVVPGYTETGLVSTIAGDAEARAAIVSRTPLGRAGTPDDVTGIMVYLASDESSYATGAIFRVDGGMTSL</sequence>
<evidence type="ECO:0000256" key="3">
    <source>
        <dbReference type="SAM" id="MobiDB-lite"/>
    </source>
</evidence>
<dbReference type="GO" id="GO:0016616">
    <property type="term" value="F:oxidoreductase activity, acting on the CH-OH group of donors, NAD or NADP as acceptor"/>
    <property type="evidence" value="ECO:0007669"/>
    <property type="project" value="TreeGrafter"/>
</dbReference>
<evidence type="ECO:0000256" key="1">
    <source>
        <dbReference type="ARBA" id="ARBA00006484"/>
    </source>
</evidence>
<dbReference type="SUPFAM" id="SSF51735">
    <property type="entry name" value="NAD(P)-binding Rossmann-fold domains"/>
    <property type="match status" value="1"/>
</dbReference>
<keyword evidence="2" id="KW-0560">Oxidoreductase</keyword>
<dbReference type="EMBL" id="JAGYPE010000002">
    <property type="protein sequence ID" value="MBS4182026.1"/>
    <property type="molecule type" value="Genomic_DNA"/>
</dbReference>
<dbReference type="PANTHER" id="PTHR42760">
    <property type="entry name" value="SHORT-CHAIN DEHYDROGENASES/REDUCTASES FAMILY MEMBER"/>
    <property type="match status" value="1"/>
</dbReference>
<dbReference type="GO" id="GO:0008206">
    <property type="term" value="P:bile acid metabolic process"/>
    <property type="evidence" value="ECO:0007669"/>
    <property type="project" value="UniProtKB-ARBA"/>
</dbReference>
<dbReference type="GO" id="GO:0006633">
    <property type="term" value="P:fatty acid biosynthetic process"/>
    <property type="evidence" value="ECO:0007669"/>
    <property type="project" value="TreeGrafter"/>
</dbReference>
<reference evidence="4" key="1">
    <citation type="submission" date="2021-05" db="EMBL/GenBank/DDBJ databases">
        <title>Novel Bacillus species.</title>
        <authorList>
            <person name="Liu G."/>
        </authorList>
    </citation>
    <scope>NUCLEOTIDE SEQUENCE</scope>
    <source>
        <strain evidence="4">FJAT-50051</strain>
    </source>
</reference>
<organism evidence="4">
    <name type="scientific">Neobacillus citreus</name>
    <dbReference type="NCBI Taxonomy" id="2833578"/>
    <lineage>
        <taxon>Bacteria</taxon>
        <taxon>Bacillati</taxon>
        <taxon>Bacillota</taxon>
        <taxon>Bacilli</taxon>
        <taxon>Bacillales</taxon>
        <taxon>Bacillaceae</taxon>
        <taxon>Neobacillus</taxon>
    </lineage>
</organism>
<gene>
    <name evidence="4" type="ORF">KHB02_11585</name>
</gene>
<dbReference type="InterPro" id="IPR036291">
    <property type="entry name" value="NAD(P)-bd_dom_sf"/>
</dbReference>
<dbReference type="CDD" id="cd05233">
    <property type="entry name" value="SDR_c"/>
    <property type="match status" value="1"/>
</dbReference>